<dbReference type="EMBL" id="CAUYUE010000004">
    <property type="protein sequence ID" value="CAK0770537.1"/>
    <property type="molecule type" value="Genomic_DNA"/>
</dbReference>
<dbReference type="Pfam" id="PF09742">
    <property type="entry name" value="Dymeclin"/>
    <property type="match status" value="1"/>
</dbReference>
<dbReference type="GO" id="GO:0007030">
    <property type="term" value="P:Golgi organization"/>
    <property type="evidence" value="ECO:0007669"/>
    <property type="project" value="TreeGrafter"/>
</dbReference>
<keyword evidence="3" id="KW-0519">Myristate</keyword>
<dbReference type="GO" id="GO:0005794">
    <property type="term" value="C:Golgi apparatus"/>
    <property type="evidence" value="ECO:0007669"/>
    <property type="project" value="TreeGrafter"/>
</dbReference>
<dbReference type="InterPro" id="IPR019142">
    <property type="entry name" value="Dymeclin"/>
</dbReference>
<keyword evidence="6" id="KW-1185">Reference proteome</keyword>
<accession>A0AAV1I0S1</accession>
<dbReference type="AlphaFoldDB" id="A0AAV1I0S1"/>
<name>A0AAV1I0S1_9CHLO</name>
<evidence type="ECO:0000313" key="6">
    <source>
        <dbReference type="Proteomes" id="UP001314263"/>
    </source>
</evidence>
<comment type="caution">
    <text evidence="5">The sequence shown here is derived from an EMBL/GenBank/DDBJ whole genome shotgun (WGS) entry which is preliminary data.</text>
</comment>
<reference evidence="5 6" key="1">
    <citation type="submission" date="2023-10" db="EMBL/GenBank/DDBJ databases">
        <authorList>
            <person name="Maclean D."/>
            <person name="Macfadyen A."/>
        </authorList>
    </citation>
    <scope>NUCLEOTIDE SEQUENCE [LARGE SCALE GENOMIC DNA]</scope>
</reference>
<dbReference type="PANTHER" id="PTHR12895">
    <property type="entry name" value="DYMECLIN"/>
    <property type="match status" value="1"/>
</dbReference>
<sequence length="702" mass="78186">MDAKAFVHKHKPLLDIFSGSHAHDTTDGVWRDLLAFQTPLTQLPPVDLQLSLTPFCDLLVVNNAATHHFQVLVHHTMALLQKLEKQQQPSQQAVNAVYFLRIIVKHLTENLSAAQLVTYVNGAPQANGSARAHAESLLQRFVRQVILTLLRKHATQQQQPPLSAAAYLLDWELLNLLMAMMSTQLYTPTAVAAPNAHPFTAAILEQKDLVPGLLQYLLQQFIEVQAIPKGAPVYQPPEEKQRGVFRLVRSAAVSVLWLPLRAYTFLIRSGGAQASTSPLAESALLLLLALLHHAPAPELGPGNSFRQALANMQDADEAASMDAAEAGLSGASSSGVTAVSFSGLYEALGKRLVNERTVLLLYDTLQTCSHFQNYVFVRSDLEVLLLPLLHMLYTASGRAPSHLYMLLIILLLLTQDASFAANVHKVQLSTVPWYKERLLNKTLLGSLLVVLLLRTAHYNLAKLRDVYLHTNTLAALANLAPHARDLSSHAAQRLVSLFDMLGRRYQRLQRVAAEEGDKADELQVYADFLRIVLEILNCIIATNLPANPELVYAMLHQQEVFAPFQGDPVFGELTENITLVVRYFNNQVEKARGYGGWDWSVEKVLDVIKESMKVWRTDKLRRFPELHFTYEEEASPEEFFVPYVWTFVVNNSVIPWNSQAIALFSPLGSAVSASSQSLDRLDSSSLTKHSSAASEILWQQDR</sequence>
<evidence type="ECO:0000256" key="2">
    <source>
        <dbReference type="ARBA" id="ARBA00015736"/>
    </source>
</evidence>
<evidence type="ECO:0000256" key="1">
    <source>
        <dbReference type="ARBA" id="ARBA00010603"/>
    </source>
</evidence>
<dbReference type="PANTHER" id="PTHR12895:SF9">
    <property type="entry name" value="DYMECLIN"/>
    <property type="match status" value="1"/>
</dbReference>
<organism evidence="5 6">
    <name type="scientific">Coccomyxa viridis</name>
    <dbReference type="NCBI Taxonomy" id="1274662"/>
    <lineage>
        <taxon>Eukaryota</taxon>
        <taxon>Viridiplantae</taxon>
        <taxon>Chlorophyta</taxon>
        <taxon>core chlorophytes</taxon>
        <taxon>Trebouxiophyceae</taxon>
        <taxon>Trebouxiophyceae incertae sedis</taxon>
        <taxon>Coccomyxaceae</taxon>
        <taxon>Coccomyxa</taxon>
    </lineage>
</organism>
<evidence type="ECO:0000256" key="4">
    <source>
        <dbReference type="ARBA" id="ARBA00023288"/>
    </source>
</evidence>
<keyword evidence="4" id="KW-0449">Lipoprotein</keyword>
<evidence type="ECO:0000313" key="5">
    <source>
        <dbReference type="EMBL" id="CAK0770537.1"/>
    </source>
</evidence>
<comment type="similarity">
    <text evidence="1">Belongs to the dymeclin family.</text>
</comment>
<gene>
    <name evidence="5" type="ORF">CVIRNUC_003777</name>
</gene>
<proteinExistence type="inferred from homology"/>
<evidence type="ECO:0000256" key="3">
    <source>
        <dbReference type="ARBA" id="ARBA00022707"/>
    </source>
</evidence>
<protein>
    <recommendedName>
        <fullName evidence="2">Dymeclin</fullName>
    </recommendedName>
</protein>
<dbReference type="Proteomes" id="UP001314263">
    <property type="component" value="Unassembled WGS sequence"/>
</dbReference>